<evidence type="ECO:0000313" key="3">
    <source>
        <dbReference type="Proteomes" id="UP000006135"/>
    </source>
</evidence>
<proteinExistence type="predicted"/>
<evidence type="ECO:0000313" key="2">
    <source>
        <dbReference type="EMBL" id="AEK57859.1"/>
    </source>
</evidence>
<dbReference type="HOGENOM" id="CLU_1297568_0_0_6"/>
<dbReference type="Pfam" id="PF13455">
    <property type="entry name" value="MUG113"/>
    <property type="match status" value="1"/>
</dbReference>
<dbReference type="EMBL" id="CP002573">
    <property type="protein sequence ID" value="AEK57859.1"/>
    <property type="molecule type" value="Genomic_DNA"/>
</dbReference>
<dbReference type="InterPro" id="IPR013557">
    <property type="entry name" value="AntA/B_antirep"/>
</dbReference>
<reference evidence="2 3" key="1">
    <citation type="journal article" date="2011" name="J. Genet. Genomics">
        <title>Unraveling the Acidithiobacillus caldus complete genome and its central metabolisms for carbon assimilation.</title>
        <authorList>
            <person name="You X.Y."/>
            <person name="Guo X."/>
            <person name="Zheng H.J."/>
            <person name="Zhang M.J."/>
            <person name="Liu L.J."/>
            <person name="Zhu Y.Q."/>
            <person name="Zhu B."/>
            <person name="Wang S.Y."/>
            <person name="Zhao G.P."/>
            <person name="Poetsch A."/>
            <person name="Jiang C.Y."/>
            <person name="Liu S.J."/>
        </authorList>
    </citation>
    <scope>NUCLEOTIDE SEQUENCE [LARGE SCALE GENOMIC DNA]</scope>
    <source>
        <strain evidence="2 3">SM-1</strain>
    </source>
</reference>
<name>F9ZMV0_ACICS</name>
<dbReference type="Pfam" id="PF08346">
    <property type="entry name" value="AntA"/>
    <property type="match status" value="1"/>
</dbReference>
<gene>
    <name evidence="2" type="ordered locus">Atc_1210</name>
</gene>
<protein>
    <recommendedName>
        <fullName evidence="1">AntA/AntB antirepressor domain-containing protein</fullName>
    </recommendedName>
</protein>
<dbReference type="Proteomes" id="UP000006135">
    <property type="component" value="Chromosome"/>
</dbReference>
<dbReference type="GeneID" id="92933112"/>
<organism evidence="2 3">
    <name type="scientific">Acidithiobacillus caldus (strain SM-1)</name>
    <dbReference type="NCBI Taxonomy" id="990288"/>
    <lineage>
        <taxon>Bacteria</taxon>
        <taxon>Pseudomonadati</taxon>
        <taxon>Pseudomonadota</taxon>
        <taxon>Acidithiobacillia</taxon>
        <taxon>Acidithiobacillales</taxon>
        <taxon>Acidithiobacillaceae</taxon>
        <taxon>Acidithiobacillus</taxon>
    </lineage>
</organism>
<keyword evidence="3" id="KW-1185">Reference proteome</keyword>
<evidence type="ECO:0000259" key="1">
    <source>
        <dbReference type="Pfam" id="PF08346"/>
    </source>
</evidence>
<accession>F9ZMV0</accession>
<feature type="domain" description="AntA/AntB antirepressor" evidence="1">
    <location>
        <begin position="20"/>
        <end position="82"/>
    </location>
</feature>
<dbReference type="KEGG" id="acu:Atc_1210"/>
<dbReference type="OrthoDB" id="79831at2"/>
<dbReference type="RefSeq" id="WP_014002729.1">
    <property type="nucleotide sequence ID" value="NC_015850.1"/>
</dbReference>
<dbReference type="STRING" id="990288.Atc_1210"/>
<sequence>MEDLFPVVRREIGGEEVFVVNARELHAFVMSRDRFATWIKERIKQHSLVENVDFSISTCSAGGKGSAGGRPKTEYHLSLKSAIFIVAQEKNSRPLVVQKFIESVQDVCALWDAIRNIELPEDIPQPMYVYAIKNPDTGNIKIGISKDPEARLKQLRVGNDADLRLVLVEKIEAPDRFQDERFAHLKNQYLRIRGEWFRSGARLTTQNRKTVT</sequence>
<dbReference type="AlphaFoldDB" id="F9ZMV0"/>